<keyword evidence="3 7" id="KW-0812">Transmembrane</keyword>
<organism evidence="10 11">
    <name type="scientific">Stenotrophomonas panacihumi</name>
    <dbReference type="NCBI Taxonomy" id="676599"/>
    <lineage>
        <taxon>Bacteria</taxon>
        <taxon>Pseudomonadati</taxon>
        <taxon>Pseudomonadota</taxon>
        <taxon>Gammaproteobacteria</taxon>
        <taxon>Lysobacterales</taxon>
        <taxon>Lysobacteraceae</taxon>
        <taxon>Stenotrophomonas</taxon>
    </lineage>
</organism>
<evidence type="ECO:0000256" key="6">
    <source>
        <dbReference type="ARBA" id="ARBA00038076"/>
    </source>
</evidence>
<feature type="domain" description="MacB-like periplasmic core" evidence="9">
    <location>
        <begin position="55"/>
        <end position="231"/>
    </location>
</feature>
<accession>A0A0R0AR76</accession>
<evidence type="ECO:0000256" key="4">
    <source>
        <dbReference type="ARBA" id="ARBA00022989"/>
    </source>
</evidence>
<dbReference type="Proteomes" id="UP000051802">
    <property type="component" value="Unassembled WGS sequence"/>
</dbReference>
<evidence type="ECO:0000256" key="2">
    <source>
        <dbReference type="ARBA" id="ARBA00022475"/>
    </source>
</evidence>
<feature type="transmembrane region" description="Helical" evidence="7">
    <location>
        <begin position="266"/>
        <end position="290"/>
    </location>
</feature>
<evidence type="ECO:0000256" key="7">
    <source>
        <dbReference type="SAM" id="Phobius"/>
    </source>
</evidence>
<reference evidence="10 11" key="1">
    <citation type="submission" date="2015-10" db="EMBL/GenBank/DDBJ databases">
        <title>Genome sequencing and analysis of members of genus Stenotrophomonas.</title>
        <authorList>
            <person name="Patil P.P."/>
            <person name="Midha S."/>
            <person name="Patil P.B."/>
        </authorList>
    </citation>
    <scope>NUCLEOTIDE SEQUENCE [LARGE SCALE GENOMIC DNA]</scope>
    <source>
        <strain evidence="10 11">JCM 16536</strain>
    </source>
</reference>
<dbReference type="InterPro" id="IPR025857">
    <property type="entry name" value="MacB_PCD"/>
</dbReference>
<dbReference type="Pfam" id="PF12704">
    <property type="entry name" value="MacB_PCD"/>
    <property type="match status" value="1"/>
</dbReference>
<dbReference type="GO" id="GO:0005886">
    <property type="term" value="C:plasma membrane"/>
    <property type="evidence" value="ECO:0007669"/>
    <property type="project" value="UniProtKB-SubCell"/>
</dbReference>
<evidence type="ECO:0000313" key="11">
    <source>
        <dbReference type="Proteomes" id="UP000051802"/>
    </source>
</evidence>
<sequence>MLGADPFLASLRRHRLAAGLIVLQCALTTVVLVLALAKAGELRARIAAPSGTDESRLVRLVVRGPADAAVQSRERLALARLPGVARVSAINQVPFGIDYWSADFSPAPGWANGMVRATLYLGDEGLRAQLGAPLLAGRDFLPAEYTAMDLHAVDSVQVDAAFARKMFHGEPAVGRTLHAVGTRPLRVVGVYASLQGPRADERPTLILPMRFAPGQANTYLLRLHDPAPPDAHAVGAAVETPASHRWVVDYRSLPELREAYYRNDRWWVAALLLGMGLWLLCTGVGLANLADLLLQARLRQIGLCRALGARSAQIRWQLRRENLLLAGAGALAGLVLLHLLLLAWPWLGAQLGTGGVGLQAFAVGLMLLTGQCAMWPITREADAVPLTGGMRPA</sequence>
<evidence type="ECO:0000259" key="9">
    <source>
        <dbReference type="Pfam" id="PF12704"/>
    </source>
</evidence>
<keyword evidence="2" id="KW-1003">Cell membrane</keyword>
<name>A0A0R0AR76_9GAMM</name>
<protein>
    <submittedName>
        <fullName evidence="10">Uncharacterized protein</fullName>
    </submittedName>
</protein>
<comment type="similarity">
    <text evidence="6">Belongs to the ABC-4 integral membrane protein family.</text>
</comment>
<comment type="caution">
    <text evidence="10">The sequence shown here is derived from an EMBL/GenBank/DDBJ whole genome shotgun (WGS) entry which is preliminary data.</text>
</comment>
<dbReference type="InterPro" id="IPR003838">
    <property type="entry name" value="ABC3_permease_C"/>
</dbReference>
<feature type="domain" description="ABC3 transporter permease C-terminal" evidence="8">
    <location>
        <begin position="275"/>
        <end position="368"/>
    </location>
</feature>
<dbReference type="InterPro" id="IPR050250">
    <property type="entry name" value="Macrolide_Exporter_MacB"/>
</dbReference>
<keyword evidence="11" id="KW-1185">Reference proteome</keyword>
<gene>
    <name evidence="10" type="ORF">ARC20_09460</name>
</gene>
<evidence type="ECO:0000256" key="1">
    <source>
        <dbReference type="ARBA" id="ARBA00004651"/>
    </source>
</evidence>
<dbReference type="OrthoDB" id="5981304at2"/>
<feature type="transmembrane region" description="Helical" evidence="7">
    <location>
        <begin position="356"/>
        <end position="377"/>
    </location>
</feature>
<comment type="subcellular location">
    <subcellularLocation>
        <location evidence="1">Cell membrane</location>
        <topology evidence="1">Multi-pass membrane protein</topology>
    </subcellularLocation>
</comment>
<dbReference type="GO" id="GO:0022857">
    <property type="term" value="F:transmembrane transporter activity"/>
    <property type="evidence" value="ECO:0007669"/>
    <property type="project" value="TreeGrafter"/>
</dbReference>
<dbReference type="RefSeq" id="WP_057646351.1">
    <property type="nucleotide sequence ID" value="NZ_LLXU01000074.1"/>
</dbReference>
<keyword evidence="4 7" id="KW-1133">Transmembrane helix</keyword>
<keyword evidence="5 7" id="KW-0472">Membrane</keyword>
<dbReference type="EMBL" id="LLXU01000074">
    <property type="protein sequence ID" value="KRG43655.1"/>
    <property type="molecule type" value="Genomic_DNA"/>
</dbReference>
<feature type="transmembrane region" description="Helical" evidence="7">
    <location>
        <begin position="323"/>
        <end position="344"/>
    </location>
</feature>
<dbReference type="PANTHER" id="PTHR30572:SF4">
    <property type="entry name" value="ABC TRANSPORTER PERMEASE YTRF"/>
    <property type="match status" value="1"/>
</dbReference>
<proteinExistence type="inferred from homology"/>
<dbReference type="AlphaFoldDB" id="A0A0R0AR76"/>
<evidence type="ECO:0000313" key="10">
    <source>
        <dbReference type="EMBL" id="KRG43655.1"/>
    </source>
</evidence>
<dbReference type="PANTHER" id="PTHR30572">
    <property type="entry name" value="MEMBRANE COMPONENT OF TRANSPORTER-RELATED"/>
    <property type="match status" value="1"/>
</dbReference>
<evidence type="ECO:0000259" key="8">
    <source>
        <dbReference type="Pfam" id="PF02687"/>
    </source>
</evidence>
<dbReference type="Pfam" id="PF02687">
    <property type="entry name" value="FtsX"/>
    <property type="match status" value="1"/>
</dbReference>
<evidence type="ECO:0000256" key="3">
    <source>
        <dbReference type="ARBA" id="ARBA00022692"/>
    </source>
</evidence>
<dbReference type="STRING" id="676599.ARC20_09460"/>
<evidence type="ECO:0000256" key="5">
    <source>
        <dbReference type="ARBA" id="ARBA00023136"/>
    </source>
</evidence>